<keyword evidence="2" id="KW-0464">Manganese</keyword>
<dbReference type="EC" id="3.1.4.-" evidence="1"/>
<reference evidence="6 7" key="1">
    <citation type="submission" date="2016-11" db="EMBL/GenBank/DDBJ databases">
        <authorList>
            <person name="Jaros S."/>
            <person name="Januszkiewicz K."/>
            <person name="Wedrychowicz H."/>
        </authorList>
    </citation>
    <scope>NUCLEOTIDE SEQUENCE [LARGE SCALE GENOMIC DNA]</scope>
    <source>
        <strain evidence="6 7">DSM 10068</strain>
    </source>
</reference>
<dbReference type="RefSeq" id="WP_242941188.1">
    <property type="nucleotide sequence ID" value="NZ_FQXV01000007.1"/>
</dbReference>
<accession>A0A1M5Y659</accession>
<organism evidence="6 7">
    <name type="scientific">Sporobacter termitidis DSM 10068</name>
    <dbReference type="NCBI Taxonomy" id="1123282"/>
    <lineage>
        <taxon>Bacteria</taxon>
        <taxon>Bacillati</taxon>
        <taxon>Bacillota</taxon>
        <taxon>Clostridia</taxon>
        <taxon>Eubacteriales</taxon>
        <taxon>Oscillospiraceae</taxon>
        <taxon>Sporobacter</taxon>
    </lineage>
</organism>
<dbReference type="GO" id="GO:0046872">
    <property type="term" value="F:metal ion binding"/>
    <property type="evidence" value="ECO:0007669"/>
    <property type="project" value="UniProtKB-KW"/>
</dbReference>
<dbReference type="InterPro" id="IPR014528">
    <property type="entry name" value="GdpP/PdeA"/>
</dbReference>
<dbReference type="GO" id="GO:0005886">
    <property type="term" value="C:plasma membrane"/>
    <property type="evidence" value="ECO:0007669"/>
    <property type="project" value="UniProtKB-SubCell"/>
</dbReference>
<keyword evidence="3" id="KW-0812">Transmembrane</keyword>
<dbReference type="Gene3D" id="3.90.1640.10">
    <property type="entry name" value="inorganic pyrophosphatase (n-terminal core)"/>
    <property type="match status" value="1"/>
</dbReference>
<keyword evidence="7" id="KW-1185">Reference proteome</keyword>
<dbReference type="GO" id="GO:0016787">
    <property type="term" value="F:hydrolase activity"/>
    <property type="evidence" value="ECO:0007669"/>
    <property type="project" value="UniProtKB-UniRule"/>
</dbReference>
<evidence type="ECO:0000259" key="4">
    <source>
        <dbReference type="Pfam" id="PF01368"/>
    </source>
</evidence>
<dbReference type="SUPFAM" id="SSF64182">
    <property type="entry name" value="DHH phosphoesterases"/>
    <property type="match status" value="1"/>
</dbReference>
<dbReference type="Pfam" id="PF24898">
    <property type="entry name" value="GGDEF_GdpP"/>
    <property type="match status" value="1"/>
</dbReference>
<dbReference type="InterPro" id="IPR003156">
    <property type="entry name" value="DHHA1_dom"/>
</dbReference>
<evidence type="ECO:0000256" key="3">
    <source>
        <dbReference type="SAM" id="Phobius"/>
    </source>
</evidence>
<dbReference type="Gene3D" id="3.10.310.30">
    <property type="match status" value="1"/>
</dbReference>
<comment type="subcellular location">
    <subcellularLocation>
        <location evidence="1">Cell membrane</location>
    </subcellularLocation>
</comment>
<dbReference type="STRING" id="1123282.SAMN02745823_02271"/>
<dbReference type="PIRSF" id="PIRSF026583">
    <property type="entry name" value="YybT"/>
    <property type="match status" value="1"/>
</dbReference>
<feature type="binding site" evidence="2">
    <location>
        <position position="433"/>
    </location>
    <ligand>
        <name>Mn(2+)</name>
        <dbReference type="ChEBI" id="CHEBI:29035"/>
        <label>1</label>
    </ligand>
</feature>
<dbReference type="InterPro" id="IPR001667">
    <property type="entry name" value="DDH_dom"/>
</dbReference>
<dbReference type="InterPro" id="IPR038763">
    <property type="entry name" value="DHH_sf"/>
</dbReference>
<dbReference type="EMBL" id="FQXV01000007">
    <property type="protein sequence ID" value="SHI07550.1"/>
    <property type="molecule type" value="Genomic_DNA"/>
</dbReference>
<feature type="binding site" evidence="2">
    <location>
        <position position="457"/>
    </location>
    <ligand>
        <name>Mn(2+)</name>
        <dbReference type="ChEBI" id="CHEBI:29035"/>
        <label>2</label>
    </ligand>
</feature>
<feature type="transmembrane region" description="Helical" evidence="3">
    <location>
        <begin position="36"/>
        <end position="54"/>
    </location>
</feature>
<dbReference type="PANTHER" id="PTHR47618">
    <property type="entry name" value="BIFUNCTIONAL OLIGORIBONUCLEASE AND PAP PHOSPHATASE NRNA"/>
    <property type="match status" value="1"/>
</dbReference>
<evidence type="ECO:0000259" key="5">
    <source>
        <dbReference type="Pfam" id="PF02272"/>
    </source>
</evidence>
<comment type="cofactor">
    <cofactor evidence="2">
        <name>Mn(2+)</name>
        <dbReference type="ChEBI" id="CHEBI:29035"/>
    </cofactor>
    <text evidence="2">For phosphodiesterase activity, probably binds 2 Mn(2+) per subunit.</text>
</comment>
<dbReference type="Proteomes" id="UP000183995">
    <property type="component" value="Unassembled WGS sequence"/>
</dbReference>
<feature type="binding site" evidence="2">
    <location>
        <position position="360"/>
    </location>
    <ligand>
        <name>Mn(2+)</name>
        <dbReference type="ChEBI" id="CHEBI:29035"/>
        <label>1</label>
    </ligand>
</feature>
<dbReference type="Pfam" id="PF01368">
    <property type="entry name" value="DHH"/>
    <property type="match status" value="1"/>
</dbReference>
<evidence type="ECO:0000313" key="6">
    <source>
        <dbReference type="EMBL" id="SHI07550.1"/>
    </source>
</evidence>
<evidence type="ECO:0000313" key="7">
    <source>
        <dbReference type="Proteomes" id="UP000183995"/>
    </source>
</evidence>
<evidence type="ECO:0000256" key="1">
    <source>
        <dbReference type="PIRNR" id="PIRNR026583"/>
    </source>
</evidence>
<dbReference type="AlphaFoldDB" id="A0A1M5Y659"/>
<dbReference type="Gene3D" id="3.30.450.20">
    <property type="entry name" value="PAS domain"/>
    <property type="match status" value="1"/>
</dbReference>
<feature type="domain" description="DHHA1" evidence="5">
    <location>
        <begin position="575"/>
        <end position="662"/>
    </location>
</feature>
<comment type="similarity">
    <text evidence="1">Belongs to the GdpP/PdeA phosphodiesterase family.</text>
</comment>
<dbReference type="GO" id="GO:0106409">
    <property type="term" value="F:cyclic-di-AMP phosphodiesterase activity"/>
    <property type="evidence" value="ECO:0007669"/>
    <property type="project" value="RHEA"/>
</dbReference>
<dbReference type="InterPro" id="IPR051319">
    <property type="entry name" value="Oligoribo/pAp-PDE_c-di-AMP_PDE"/>
</dbReference>
<keyword evidence="1" id="KW-1003">Cell membrane</keyword>
<dbReference type="FunFam" id="3.90.1640.10:FF:000002">
    <property type="entry name" value="Cyclic-di-AMP phosphodiesterase"/>
    <property type="match status" value="1"/>
</dbReference>
<feature type="binding site" evidence="2">
    <location>
        <position position="366"/>
    </location>
    <ligand>
        <name>Mn(2+)</name>
        <dbReference type="ChEBI" id="CHEBI:29035"/>
        <label>2</label>
    </ligand>
</feature>
<name>A0A1M5Y659_9FIRM</name>
<dbReference type="Pfam" id="PF02272">
    <property type="entry name" value="DHHA1"/>
    <property type="match status" value="1"/>
</dbReference>
<comment type="function">
    <text evidence="1">Has phosphodiesterase (PDE) activity against cyclic-di-AMP (c-di-AMP).</text>
</comment>
<feature type="binding site" evidence="2">
    <location>
        <position position="512"/>
    </location>
    <ligand>
        <name>Mn(2+)</name>
        <dbReference type="ChEBI" id="CHEBI:29035"/>
        <label>2</label>
    </ligand>
</feature>
<comment type="catalytic activity">
    <reaction evidence="1">
        <text>3',3'-c-di-AMP + H2O = 5'-O-phosphonoadenylyl-(3'-&gt;5')-adenosine + H(+)</text>
        <dbReference type="Rhea" id="RHEA:54420"/>
        <dbReference type="ChEBI" id="CHEBI:15377"/>
        <dbReference type="ChEBI" id="CHEBI:15378"/>
        <dbReference type="ChEBI" id="CHEBI:71500"/>
        <dbReference type="ChEBI" id="CHEBI:138171"/>
    </reaction>
</comment>
<evidence type="ECO:0000256" key="2">
    <source>
        <dbReference type="PIRSR" id="PIRSR026583-50"/>
    </source>
</evidence>
<gene>
    <name evidence="6" type="ORF">SAMN02745823_02271</name>
</gene>
<feature type="binding site" evidence="2">
    <location>
        <position position="364"/>
    </location>
    <ligand>
        <name>Mn(2+)</name>
        <dbReference type="ChEBI" id="CHEBI:29035"/>
        <label>1</label>
    </ligand>
</feature>
<sequence>MNKKLLDKFQPSMRFYLSLLLVCAVVTFFLGSFSMYIALAEVFVVIILAFYLRASSRKRSQKLLKYIDSLTTSTESATKGTLLNFPLPVVIFSPQSGVILWSNSRFVTLAGGKDRFFEVRVSDLVPAFSHKWLLDGKTECPELITIGERRYKIFGNLINTAGEPGSVMAAAYWFDITDYAEKYDEFVASRLVCAIIMLDNYDELIKNLSEKDKSALLSAVDDKISEWTGATNGILCKNDRDRYLFLFEERYLKTFVDEKFSLLDAVRETIRAGGVHATLSIGIGKDGKTLDECFRFASLSIEMALSRGGDQAVIKNRFNFEFYGGHSTEVEKRTKVKSRVMANAFGELMSDASAIFVMGHKYADLDSMGAAVGICCIARKRDKRAYIVIDTETNLAETLVARLRQNPEYKGVFISAQDAILLADSKSLLVVVDTNRPEQVESEALLLSCNHVAVIDHHRRAATYIENATLNFHEPYASSASELVAEMMQYLVDQADILRIEAEALLAGIVLDTKSFAIRTGSRTFDAAAYLRRSGADTSDVKRLLQSDFDTTMAKYTIIREARIYRPGIAIAYSETAESRIIIAQAADELLNIAGIQASFVISHVGDDIFISARSLGNINVQMILEKLGGGGNQSTAGVQLVGMSRTKVLEGLTSAIDKYIESYSQTNQ</sequence>
<dbReference type="GO" id="GO:0003676">
    <property type="term" value="F:nucleic acid binding"/>
    <property type="evidence" value="ECO:0007669"/>
    <property type="project" value="UniProtKB-UniRule"/>
</dbReference>
<proteinExistence type="inferred from homology"/>
<feature type="binding site" evidence="2">
    <location>
        <position position="433"/>
    </location>
    <ligand>
        <name>Mn(2+)</name>
        <dbReference type="ChEBI" id="CHEBI:29035"/>
        <label>2</label>
    </ligand>
</feature>
<feature type="transmembrane region" description="Helical" evidence="3">
    <location>
        <begin position="12"/>
        <end position="30"/>
    </location>
</feature>
<dbReference type="PANTHER" id="PTHR47618:SF2">
    <property type="entry name" value="CYCLIC-DI-AMP PHOSPHODIESTERASE GDPP"/>
    <property type="match status" value="1"/>
</dbReference>
<protein>
    <recommendedName>
        <fullName evidence="1">Cyclic-di-AMP phosphodiesterase</fullName>
        <ecNumber evidence="1">3.1.4.-</ecNumber>
    </recommendedName>
</protein>
<keyword evidence="1 3" id="KW-0472">Membrane</keyword>
<keyword evidence="1" id="KW-0378">Hydrolase</keyword>
<keyword evidence="2" id="KW-0479">Metal-binding</keyword>
<keyword evidence="3" id="KW-1133">Transmembrane helix</keyword>
<feature type="domain" description="DDH" evidence="4">
    <location>
        <begin position="355"/>
        <end position="509"/>
    </location>
</feature>